<keyword evidence="2" id="KW-0326">Glycosidase</keyword>
<name>A0A068SYZ0_NEOGA</name>
<geneLocation type="plasmid" evidence="5">
    <name>II</name>
</geneLocation>
<dbReference type="InterPro" id="IPR036452">
    <property type="entry name" value="Ribo_hydro-like"/>
</dbReference>
<dbReference type="SUPFAM" id="SSF53590">
    <property type="entry name" value="Nucleoside hydrolase"/>
    <property type="match status" value="1"/>
</dbReference>
<dbReference type="RefSeq" id="WP_407668979.1">
    <property type="nucleotide sequence ID" value="NZ_HG938354.1"/>
</dbReference>
<feature type="domain" description="Inosine/uridine-preferring nucleoside hydrolase" evidence="3">
    <location>
        <begin position="5"/>
        <end position="82"/>
    </location>
</feature>
<evidence type="ECO:0000313" key="5">
    <source>
        <dbReference type="Proteomes" id="UP000028181"/>
    </source>
</evidence>
<dbReference type="PANTHER" id="PTHR12304:SF4">
    <property type="entry name" value="URIDINE NUCLEOSIDASE"/>
    <property type="match status" value="1"/>
</dbReference>
<organism evidence="4 5">
    <name type="scientific">Neorhizobium galegae bv. orientalis str. HAMBI 540</name>
    <dbReference type="NCBI Taxonomy" id="1028800"/>
    <lineage>
        <taxon>Bacteria</taxon>
        <taxon>Pseudomonadati</taxon>
        <taxon>Pseudomonadota</taxon>
        <taxon>Alphaproteobacteria</taxon>
        <taxon>Hyphomicrobiales</taxon>
        <taxon>Rhizobiaceae</taxon>
        <taxon>Rhizobium/Agrobacterium group</taxon>
        <taxon>Neorhizobium</taxon>
    </lineage>
</organism>
<dbReference type="GO" id="GO:0005829">
    <property type="term" value="C:cytosol"/>
    <property type="evidence" value="ECO:0007669"/>
    <property type="project" value="TreeGrafter"/>
</dbReference>
<dbReference type="InterPro" id="IPR001910">
    <property type="entry name" value="Inosine/uridine_hydrolase_dom"/>
</dbReference>
<dbReference type="GeneID" id="31562718"/>
<dbReference type="PANTHER" id="PTHR12304">
    <property type="entry name" value="INOSINE-URIDINE PREFERRING NUCLEOSIDE HYDROLASE"/>
    <property type="match status" value="1"/>
</dbReference>
<accession>A0A068SYZ0</accession>
<gene>
    <name evidence="4" type="ORF">RG540_PA07460</name>
</gene>
<evidence type="ECO:0000256" key="1">
    <source>
        <dbReference type="ARBA" id="ARBA00022801"/>
    </source>
</evidence>
<dbReference type="HOGENOM" id="CLU_1813765_0_0_5"/>
<dbReference type="EMBL" id="HG938354">
    <property type="protein sequence ID" value="CDN51422.1"/>
    <property type="molecule type" value="Genomic_DNA"/>
</dbReference>
<dbReference type="Gene3D" id="3.90.245.10">
    <property type="entry name" value="Ribonucleoside hydrolase-like"/>
    <property type="match status" value="1"/>
</dbReference>
<dbReference type="GO" id="GO:0008477">
    <property type="term" value="F:purine nucleosidase activity"/>
    <property type="evidence" value="ECO:0007669"/>
    <property type="project" value="TreeGrafter"/>
</dbReference>
<evidence type="ECO:0000256" key="2">
    <source>
        <dbReference type="ARBA" id="ARBA00023295"/>
    </source>
</evidence>
<dbReference type="GO" id="GO:0006152">
    <property type="term" value="P:purine nucleoside catabolic process"/>
    <property type="evidence" value="ECO:0007669"/>
    <property type="project" value="TreeGrafter"/>
</dbReference>
<keyword evidence="5" id="KW-1185">Reference proteome</keyword>
<keyword evidence="1" id="KW-0378">Hydrolase</keyword>
<dbReference type="eggNOG" id="COG1957">
    <property type="taxonomic scope" value="Bacteria"/>
</dbReference>
<dbReference type="Pfam" id="PF01156">
    <property type="entry name" value="IU_nuc_hydro"/>
    <property type="match status" value="1"/>
</dbReference>
<keyword evidence="4" id="KW-0614">Plasmid</keyword>
<dbReference type="AlphaFoldDB" id="A0A068SYZ0"/>
<dbReference type="KEGG" id="ngg:RG540_PA07460"/>
<reference evidence="5" key="1">
    <citation type="journal article" date="2014" name="BMC Genomics">
        <title>Genome sequencing of two Neorhizobium galegae strains reveals a noeT gene responsible for the unusual acetylation of the nodulation factors.</title>
        <authorList>
            <person name="Osterman J."/>
            <person name="Marsh J."/>
            <person name="Laine P.K."/>
            <person name="Zeng Z."/>
            <person name="Alatalo E."/>
            <person name="Sullivan J.T."/>
            <person name="Young J.P."/>
            <person name="Thomas-Oates J."/>
            <person name="Paulin L."/>
            <person name="Lindstrom K."/>
        </authorList>
    </citation>
    <scope>NUCLEOTIDE SEQUENCE [LARGE SCALE GENOMIC DNA]</scope>
    <source>
        <strain evidence="5">HAMBI 540</strain>
    </source>
</reference>
<proteinExistence type="predicted"/>
<dbReference type="Proteomes" id="UP000028181">
    <property type="component" value="Plasmid pHAMBI540a"/>
</dbReference>
<sequence length="142" mass="15820">MRQTISRIAREEGRLHICATGPPTNLALALLLDPDLPESVSAITIMGGAAFCPGNTTPLAEFNFAVDMHAAVIVFVAGAEVSLLRIVSRRPKSCPYRYVLRDLWHPAPSFLPSYLVDPDSIRQRHRARIVDQQTGLFHRTFR</sequence>
<evidence type="ECO:0000313" key="4">
    <source>
        <dbReference type="EMBL" id="CDN51422.1"/>
    </source>
</evidence>
<dbReference type="InterPro" id="IPR023186">
    <property type="entry name" value="IUNH"/>
</dbReference>
<protein>
    <recommendedName>
        <fullName evidence="3">Inosine/uridine-preferring nucleoside hydrolase domain-containing protein</fullName>
    </recommendedName>
</protein>
<evidence type="ECO:0000259" key="3">
    <source>
        <dbReference type="Pfam" id="PF01156"/>
    </source>
</evidence>